<organism evidence="10 11">
    <name type="scientific">Holtiella tumoricola</name>
    <dbReference type="NCBI Taxonomy" id="3018743"/>
    <lineage>
        <taxon>Bacteria</taxon>
        <taxon>Bacillati</taxon>
        <taxon>Bacillota</taxon>
        <taxon>Clostridia</taxon>
        <taxon>Lachnospirales</taxon>
        <taxon>Cellulosilyticaceae</taxon>
        <taxon>Holtiella</taxon>
    </lineage>
</organism>
<dbReference type="EMBL" id="JAQIFT010000012">
    <property type="protein sequence ID" value="MDA3730364.1"/>
    <property type="molecule type" value="Genomic_DNA"/>
</dbReference>
<dbReference type="GO" id="GO:0005524">
    <property type="term" value="F:ATP binding"/>
    <property type="evidence" value="ECO:0007669"/>
    <property type="project" value="UniProtKB-UniRule"/>
</dbReference>
<comment type="caution">
    <text evidence="10">The sequence shown here is derived from an EMBL/GenBank/DDBJ whole genome shotgun (WGS) entry which is preliminary data.</text>
</comment>
<dbReference type="InterPro" id="IPR004472">
    <property type="entry name" value="DTB_synth_BioD"/>
</dbReference>
<dbReference type="CDD" id="cd03109">
    <property type="entry name" value="DTBS"/>
    <property type="match status" value="1"/>
</dbReference>
<feature type="binding site" evidence="9">
    <location>
        <position position="42"/>
    </location>
    <ligand>
        <name>substrate</name>
    </ligand>
</feature>
<evidence type="ECO:0000256" key="3">
    <source>
        <dbReference type="ARBA" id="ARBA00022723"/>
    </source>
</evidence>
<evidence type="ECO:0000256" key="6">
    <source>
        <dbReference type="ARBA" id="ARBA00022840"/>
    </source>
</evidence>
<evidence type="ECO:0000256" key="4">
    <source>
        <dbReference type="ARBA" id="ARBA00022741"/>
    </source>
</evidence>
<dbReference type="PANTHER" id="PTHR43210:SF2">
    <property type="entry name" value="ATP-DEPENDENT DETHIOBIOTIN SYNTHETASE BIOD 2"/>
    <property type="match status" value="1"/>
</dbReference>
<dbReference type="Pfam" id="PF13500">
    <property type="entry name" value="AAA_26"/>
    <property type="match status" value="1"/>
</dbReference>
<feature type="binding site" evidence="9">
    <location>
        <begin position="116"/>
        <end position="119"/>
    </location>
    <ligand>
        <name>ATP</name>
        <dbReference type="ChEBI" id="CHEBI:30616"/>
    </ligand>
</feature>
<dbReference type="RefSeq" id="WP_271011018.1">
    <property type="nucleotide sequence ID" value="NZ_JAQIFT010000012.1"/>
</dbReference>
<proteinExistence type="inferred from homology"/>
<evidence type="ECO:0000256" key="2">
    <source>
        <dbReference type="ARBA" id="ARBA00022598"/>
    </source>
</evidence>
<dbReference type="EC" id="6.3.3.3" evidence="9"/>
<feature type="binding site" evidence="9">
    <location>
        <begin position="13"/>
        <end position="18"/>
    </location>
    <ligand>
        <name>ATP</name>
        <dbReference type="ChEBI" id="CHEBI:30616"/>
    </ligand>
</feature>
<dbReference type="GO" id="GO:0005829">
    <property type="term" value="C:cytosol"/>
    <property type="evidence" value="ECO:0007669"/>
    <property type="project" value="TreeGrafter"/>
</dbReference>
<sequence length="230" mass="25672">MSKGIFITATDTDAGKTFVTSLIVEALRKQGIQAGYYKAALSGGYYEGDKLIPGDAKEVLTRAGIEEEYDKCVSYTFETAVSPHLASQIEGRPIKLHKIKRDYEALSKRYEYITVEGSGGIICPIQVSDTEVILLEDIIKLLELPVVIVARAGLGTINHTILTVAYIRQLGIPIKGIILNEYEIGNRLHEDNRQMIERLSKVEVIATIPRMKCKEKQVELDIEKLVELYS</sequence>
<evidence type="ECO:0000256" key="5">
    <source>
        <dbReference type="ARBA" id="ARBA00022756"/>
    </source>
</evidence>
<keyword evidence="4 9" id="KW-0547">Nucleotide-binding</keyword>
<keyword evidence="1 9" id="KW-0963">Cytoplasm</keyword>
<protein>
    <recommendedName>
        <fullName evidence="9">ATP-dependent dethiobiotin synthetase BioD</fullName>
        <ecNumber evidence="9">6.3.3.3</ecNumber>
    </recommendedName>
    <alternativeName>
        <fullName evidence="9">DTB synthetase</fullName>
        <shortName evidence="9">DTBS</shortName>
    </alternativeName>
    <alternativeName>
        <fullName evidence="9">Dethiobiotin synthase</fullName>
    </alternativeName>
</protein>
<dbReference type="PANTHER" id="PTHR43210">
    <property type="entry name" value="DETHIOBIOTIN SYNTHETASE"/>
    <property type="match status" value="1"/>
</dbReference>
<feature type="binding site" evidence="9">
    <location>
        <position position="55"/>
    </location>
    <ligand>
        <name>Mg(2+)</name>
        <dbReference type="ChEBI" id="CHEBI:18420"/>
    </ligand>
</feature>
<evidence type="ECO:0000313" key="10">
    <source>
        <dbReference type="EMBL" id="MDA3730364.1"/>
    </source>
</evidence>
<reference evidence="10" key="1">
    <citation type="journal article" date="2023" name="Int. J. Syst. Evol. Microbiol.">
        <title>&lt;i&gt;Holtiella tumoricola&lt;/i&gt; gen. nov. sp. nov., isolated from a human clinical sample.</title>
        <authorList>
            <person name="Allen-Vercoe E."/>
            <person name="Daigneault M.C."/>
            <person name="Vancuren S.J."/>
            <person name="Cochrane K."/>
            <person name="O'Neal L.L."/>
            <person name="Sankaranarayanan K."/>
            <person name="Lawson P.A."/>
        </authorList>
    </citation>
    <scope>NUCLEOTIDE SEQUENCE</scope>
    <source>
        <strain evidence="10">CC70A</strain>
    </source>
</reference>
<evidence type="ECO:0000313" key="11">
    <source>
        <dbReference type="Proteomes" id="UP001169242"/>
    </source>
</evidence>
<dbReference type="NCBIfam" id="TIGR00347">
    <property type="entry name" value="bioD"/>
    <property type="match status" value="1"/>
</dbReference>
<keyword evidence="2 9" id="KW-0436">Ligase</keyword>
<accession>A0AA42DJY7</accession>
<dbReference type="GO" id="GO:0000287">
    <property type="term" value="F:magnesium ion binding"/>
    <property type="evidence" value="ECO:0007669"/>
    <property type="project" value="UniProtKB-UniRule"/>
</dbReference>
<comment type="catalytic activity">
    <reaction evidence="8">
        <text>(7R,8S)-8-amino-7-(carboxyamino)nonanoate + ATP = (4R,5S)-dethiobiotin + ADP + phosphate + H(+)</text>
        <dbReference type="Rhea" id="RHEA:63684"/>
        <dbReference type="ChEBI" id="CHEBI:15378"/>
        <dbReference type="ChEBI" id="CHEBI:30616"/>
        <dbReference type="ChEBI" id="CHEBI:43474"/>
        <dbReference type="ChEBI" id="CHEBI:149470"/>
        <dbReference type="ChEBI" id="CHEBI:149473"/>
        <dbReference type="ChEBI" id="CHEBI:456216"/>
    </reaction>
</comment>
<dbReference type="InterPro" id="IPR027417">
    <property type="entry name" value="P-loop_NTPase"/>
</dbReference>
<comment type="cofactor">
    <cofactor evidence="9">
        <name>Mg(2+)</name>
        <dbReference type="ChEBI" id="CHEBI:18420"/>
    </cofactor>
</comment>
<keyword evidence="6 9" id="KW-0067">ATP-binding</keyword>
<comment type="similarity">
    <text evidence="9">Belongs to the dethiobiotin synthetase family.</text>
</comment>
<dbReference type="PIRSF" id="PIRSF006755">
    <property type="entry name" value="DTB_synth"/>
    <property type="match status" value="1"/>
</dbReference>
<dbReference type="SUPFAM" id="SSF52540">
    <property type="entry name" value="P-loop containing nucleoside triphosphate hydrolases"/>
    <property type="match status" value="1"/>
</dbReference>
<comment type="subcellular location">
    <subcellularLocation>
        <location evidence="9">Cytoplasm</location>
    </subcellularLocation>
</comment>
<evidence type="ECO:0000256" key="1">
    <source>
        <dbReference type="ARBA" id="ARBA00022490"/>
    </source>
</evidence>
<keyword evidence="3 9" id="KW-0479">Metal-binding</keyword>
<feature type="binding site" evidence="9">
    <location>
        <begin position="180"/>
        <end position="181"/>
    </location>
    <ligand>
        <name>ATP</name>
        <dbReference type="ChEBI" id="CHEBI:30616"/>
    </ligand>
</feature>
<dbReference type="GO" id="GO:0009102">
    <property type="term" value="P:biotin biosynthetic process"/>
    <property type="evidence" value="ECO:0007669"/>
    <property type="project" value="UniProtKB-UniRule"/>
</dbReference>
<name>A0AA42DJY7_9FIRM</name>
<keyword evidence="5 9" id="KW-0093">Biotin biosynthesis</keyword>
<gene>
    <name evidence="9 10" type="primary">bioD</name>
    <name evidence="10" type="ORF">PBV87_02445</name>
</gene>
<comment type="caution">
    <text evidence="9">Lacks conserved residue(s) required for the propagation of feature annotation.</text>
</comment>
<evidence type="ECO:0000256" key="8">
    <source>
        <dbReference type="ARBA" id="ARBA00047386"/>
    </source>
</evidence>
<feature type="binding site" evidence="9">
    <location>
        <position position="17"/>
    </location>
    <ligand>
        <name>Mg(2+)</name>
        <dbReference type="ChEBI" id="CHEBI:18420"/>
    </ligand>
</feature>
<dbReference type="GO" id="GO:0042803">
    <property type="term" value="F:protein homodimerization activity"/>
    <property type="evidence" value="ECO:0007669"/>
    <property type="project" value="UniProtKB-ARBA"/>
</dbReference>
<dbReference type="HAMAP" id="MF_00336">
    <property type="entry name" value="BioD"/>
    <property type="match status" value="1"/>
</dbReference>
<comment type="pathway">
    <text evidence="9">Cofactor biosynthesis; biotin biosynthesis; biotin from 7,8-diaminononanoate: step 1/2.</text>
</comment>
<dbReference type="Proteomes" id="UP001169242">
    <property type="component" value="Unassembled WGS sequence"/>
</dbReference>
<feature type="active site" evidence="9">
    <location>
        <position position="38"/>
    </location>
</feature>
<feature type="binding site" evidence="9">
    <location>
        <position position="55"/>
    </location>
    <ligand>
        <name>ATP</name>
        <dbReference type="ChEBI" id="CHEBI:30616"/>
    </ligand>
</feature>
<keyword evidence="11" id="KW-1185">Reference proteome</keyword>
<evidence type="ECO:0000256" key="7">
    <source>
        <dbReference type="ARBA" id="ARBA00022842"/>
    </source>
</evidence>
<dbReference type="Gene3D" id="3.40.50.300">
    <property type="entry name" value="P-loop containing nucleotide triphosphate hydrolases"/>
    <property type="match status" value="1"/>
</dbReference>
<dbReference type="GO" id="GO:0004141">
    <property type="term" value="F:dethiobiotin synthase activity"/>
    <property type="evidence" value="ECO:0007669"/>
    <property type="project" value="UniProtKB-UniRule"/>
</dbReference>
<dbReference type="FunFam" id="3.40.50.300:FF:000292">
    <property type="entry name" value="ATP-dependent dethiobiotin synthetase BioD"/>
    <property type="match status" value="1"/>
</dbReference>
<keyword evidence="7 9" id="KW-0460">Magnesium</keyword>
<feature type="binding site" evidence="9">
    <location>
        <position position="116"/>
    </location>
    <ligand>
        <name>Mg(2+)</name>
        <dbReference type="ChEBI" id="CHEBI:18420"/>
    </ligand>
</feature>
<evidence type="ECO:0000256" key="9">
    <source>
        <dbReference type="HAMAP-Rule" id="MF_00336"/>
    </source>
</evidence>
<dbReference type="AlphaFoldDB" id="A0AA42DJY7"/>
<comment type="catalytic activity">
    <reaction evidence="9">
        <text>(7R,8S)-7,8-diammoniononanoate + CO2 + ATP = (4R,5S)-dethiobiotin + ADP + phosphate + 3 H(+)</text>
        <dbReference type="Rhea" id="RHEA:15805"/>
        <dbReference type="ChEBI" id="CHEBI:15378"/>
        <dbReference type="ChEBI" id="CHEBI:16526"/>
        <dbReference type="ChEBI" id="CHEBI:30616"/>
        <dbReference type="ChEBI" id="CHEBI:43474"/>
        <dbReference type="ChEBI" id="CHEBI:149469"/>
        <dbReference type="ChEBI" id="CHEBI:149473"/>
        <dbReference type="ChEBI" id="CHEBI:456216"/>
        <dbReference type="EC" id="6.3.3.3"/>
    </reaction>
</comment>
<comment type="subunit">
    <text evidence="9">Homodimer.</text>
</comment>
<comment type="function">
    <text evidence="9">Catalyzes a mechanistically unusual reaction, the ATP-dependent insertion of CO2 between the N7 and N8 nitrogen atoms of 7,8-diaminopelargonic acid (DAPA, also called 7,8-diammoniononanoate) to form a ureido ring.</text>
</comment>